<proteinExistence type="predicted"/>
<evidence type="ECO:0000313" key="8">
    <source>
        <dbReference type="EMBL" id="KAK1799409.1"/>
    </source>
</evidence>
<dbReference type="GO" id="GO:0045666">
    <property type="term" value="P:positive regulation of neuron differentiation"/>
    <property type="evidence" value="ECO:0007669"/>
    <property type="project" value="InterPro"/>
</dbReference>
<feature type="non-terminal residue" evidence="8">
    <location>
        <position position="188"/>
    </location>
</feature>
<dbReference type="Pfam" id="PF10523">
    <property type="entry name" value="BEN"/>
    <property type="match status" value="1"/>
</dbReference>
<evidence type="ECO:0000256" key="5">
    <source>
        <dbReference type="ARBA" id="ARBA00023242"/>
    </source>
</evidence>
<dbReference type="Proteomes" id="UP001239994">
    <property type="component" value="Unassembled WGS sequence"/>
</dbReference>
<dbReference type="GO" id="GO:0045746">
    <property type="term" value="P:negative regulation of Notch signaling pathway"/>
    <property type="evidence" value="ECO:0007669"/>
    <property type="project" value="InterPro"/>
</dbReference>
<dbReference type="InterPro" id="IPR018379">
    <property type="entry name" value="BEN_domain"/>
</dbReference>
<evidence type="ECO:0000259" key="7">
    <source>
        <dbReference type="PROSITE" id="PS51457"/>
    </source>
</evidence>
<dbReference type="Gene3D" id="1.10.10.2590">
    <property type="entry name" value="BEN domain"/>
    <property type="match status" value="1"/>
</dbReference>
<accession>A0AAD8ZHC2</accession>
<sequence>CGRLAQNLEELVTKSDGWLNCCSVNTTPSIPGTHEGNFAPSQISGPDVKKDKRVERQGSSQQGRGQERNSETLRSETAHFQEFIPVELLERCNTGTTAQKLTNELLRGLYDRDRLASHSISGAVNTKRGQPKPALPANEIQAILRAVQRYFPGKTDSEIKGYIRQKLQNEAKRLRKKPNPCEEPVAEP</sequence>
<comment type="caution">
    <text evidence="8">The sequence shown here is derived from an EMBL/GenBank/DDBJ whole genome shotgun (WGS) entry which is preliminary data.</text>
</comment>
<feature type="domain" description="BEN" evidence="7">
    <location>
        <begin position="79"/>
        <end position="174"/>
    </location>
</feature>
<evidence type="ECO:0000256" key="4">
    <source>
        <dbReference type="ARBA" id="ARBA00023163"/>
    </source>
</evidence>
<name>A0AAD8ZHC2_9TELE</name>
<evidence type="ECO:0000256" key="3">
    <source>
        <dbReference type="ARBA" id="ARBA00023015"/>
    </source>
</evidence>
<protein>
    <recommendedName>
        <fullName evidence="7">BEN domain-containing protein</fullName>
    </recommendedName>
</protein>
<dbReference type="GO" id="GO:0003677">
    <property type="term" value="F:DNA binding"/>
    <property type="evidence" value="ECO:0007669"/>
    <property type="project" value="InterPro"/>
</dbReference>
<dbReference type="PANTHER" id="PTHR35346:SF1">
    <property type="entry name" value="BEN DOMAIN-CONTAINING PROTEIN 6"/>
    <property type="match status" value="1"/>
</dbReference>
<dbReference type="GO" id="GO:0003714">
    <property type="term" value="F:transcription corepressor activity"/>
    <property type="evidence" value="ECO:0007669"/>
    <property type="project" value="InterPro"/>
</dbReference>
<keyword evidence="2" id="KW-0678">Repressor</keyword>
<feature type="compositionally biased region" description="Basic and acidic residues" evidence="6">
    <location>
        <begin position="65"/>
        <end position="75"/>
    </location>
</feature>
<reference evidence="8" key="1">
    <citation type="submission" date="2023-03" db="EMBL/GenBank/DDBJ databases">
        <title>Electrophorus voltai genome.</title>
        <authorList>
            <person name="Bian C."/>
        </authorList>
    </citation>
    <scope>NUCLEOTIDE SEQUENCE</scope>
    <source>
        <strain evidence="8">CB-2022</strain>
        <tissue evidence="8">Muscle</tissue>
    </source>
</reference>
<evidence type="ECO:0000256" key="1">
    <source>
        <dbReference type="ARBA" id="ARBA00004123"/>
    </source>
</evidence>
<dbReference type="GO" id="GO:0005634">
    <property type="term" value="C:nucleus"/>
    <property type="evidence" value="ECO:0007669"/>
    <property type="project" value="UniProtKB-SubCell"/>
</dbReference>
<evidence type="ECO:0000313" key="9">
    <source>
        <dbReference type="Proteomes" id="UP001239994"/>
    </source>
</evidence>
<feature type="region of interest" description="Disordered" evidence="6">
    <location>
        <begin position="29"/>
        <end position="75"/>
    </location>
</feature>
<evidence type="ECO:0000256" key="6">
    <source>
        <dbReference type="SAM" id="MobiDB-lite"/>
    </source>
</evidence>
<keyword evidence="9" id="KW-1185">Reference proteome</keyword>
<keyword evidence="3" id="KW-0805">Transcription regulation</keyword>
<dbReference type="PANTHER" id="PTHR35346">
    <property type="entry name" value="BEN DOMAIN-CONTAINING PROTEIN 6"/>
    <property type="match status" value="1"/>
</dbReference>
<keyword evidence="4" id="KW-0804">Transcription</keyword>
<dbReference type="EMBL" id="JAROKS010000012">
    <property type="protein sequence ID" value="KAK1799409.1"/>
    <property type="molecule type" value="Genomic_DNA"/>
</dbReference>
<feature type="compositionally biased region" description="Basic and acidic residues" evidence="6">
    <location>
        <begin position="47"/>
        <end position="56"/>
    </location>
</feature>
<gene>
    <name evidence="8" type="ORF">P4O66_007635</name>
</gene>
<dbReference type="SMART" id="SM01025">
    <property type="entry name" value="BEN"/>
    <property type="match status" value="1"/>
</dbReference>
<keyword evidence="5" id="KW-0539">Nucleus</keyword>
<organism evidence="8 9">
    <name type="scientific">Electrophorus voltai</name>
    <dbReference type="NCBI Taxonomy" id="2609070"/>
    <lineage>
        <taxon>Eukaryota</taxon>
        <taxon>Metazoa</taxon>
        <taxon>Chordata</taxon>
        <taxon>Craniata</taxon>
        <taxon>Vertebrata</taxon>
        <taxon>Euteleostomi</taxon>
        <taxon>Actinopterygii</taxon>
        <taxon>Neopterygii</taxon>
        <taxon>Teleostei</taxon>
        <taxon>Ostariophysi</taxon>
        <taxon>Gymnotiformes</taxon>
        <taxon>Gymnotoidei</taxon>
        <taxon>Gymnotidae</taxon>
        <taxon>Electrophorus</taxon>
    </lineage>
</organism>
<comment type="subcellular location">
    <subcellularLocation>
        <location evidence="1">Nucleus</location>
    </subcellularLocation>
</comment>
<dbReference type="InterPro" id="IPR037496">
    <property type="entry name" value="BEND6-like"/>
</dbReference>
<dbReference type="PROSITE" id="PS51457">
    <property type="entry name" value="BEN"/>
    <property type="match status" value="1"/>
</dbReference>
<dbReference type="AlphaFoldDB" id="A0AAD8ZHC2"/>
<evidence type="ECO:0000256" key="2">
    <source>
        <dbReference type="ARBA" id="ARBA00022491"/>
    </source>
</evidence>